<dbReference type="WBParaSite" id="PDA_v2.g21124.t1">
    <property type="protein sequence ID" value="PDA_v2.g21124.t1"/>
    <property type="gene ID" value="PDA_v2.g21124"/>
</dbReference>
<feature type="chain" id="PRO_5036827335" evidence="1">
    <location>
        <begin position="16"/>
        <end position="92"/>
    </location>
</feature>
<name>A0A914PXK0_9BILA</name>
<organism evidence="2 3">
    <name type="scientific">Panagrolaimus davidi</name>
    <dbReference type="NCBI Taxonomy" id="227884"/>
    <lineage>
        <taxon>Eukaryota</taxon>
        <taxon>Metazoa</taxon>
        <taxon>Ecdysozoa</taxon>
        <taxon>Nematoda</taxon>
        <taxon>Chromadorea</taxon>
        <taxon>Rhabditida</taxon>
        <taxon>Tylenchina</taxon>
        <taxon>Panagrolaimomorpha</taxon>
        <taxon>Panagrolaimoidea</taxon>
        <taxon>Panagrolaimidae</taxon>
        <taxon>Panagrolaimus</taxon>
    </lineage>
</organism>
<feature type="signal peptide" evidence="1">
    <location>
        <begin position="1"/>
        <end position="15"/>
    </location>
</feature>
<dbReference type="Proteomes" id="UP000887578">
    <property type="component" value="Unplaced"/>
</dbReference>
<evidence type="ECO:0000256" key="1">
    <source>
        <dbReference type="SAM" id="SignalP"/>
    </source>
</evidence>
<dbReference type="AlphaFoldDB" id="A0A914PXK0"/>
<reference evidence="3" key="1">
    <citation type="submission" date="2022-11" db="UniProtKB">
        <authorList>
            <consortium name="WormBaseParasite"/>
        </authorList>
    </citation>
    <scope>IDENTIFICATION</scope>
</reference>
<proteinExistence type="predicted"/>
<evidence type="ECO:0000313" key="2">
    <source>
        <dbReference type="Proteomes" id="UP000887578"/>
    </source>
</evidence>
<protein>
    <submittedName>
        <fullName evidence="3">Piezo domain-containing protein</fullName>
    </submittedName>
</protein>
<accession>A0A914PXK0</accession>
<keyword evidence="1" id="KW-0732">Signal</keyword>
<sequence>MALCFLVFQLRILHSWYFQHCMIDFRCDSDVRFKLAGALLINQLIEKEMKEQNVQQQAKFDEIRSRTAAIRKQYEEQQLKGAQSLKTAIILE</sequence>
<evidence type="ECO:0000313" key="3">
    <source>
        <dbReference type="WBParaSite" id="PDA_v2.g21124.t1"/>
    </source>
</evidence>
<keyword evidence="2" id="KW-1185">Reference proteome</keyword>